<dbReference type="SUPFAM" id="SSF81383">
    <property type="entry name" value="F-box domain"/>
    <property type="match status" value="1"/>
</dbReference>
<accession>A0A8H7D2E2</accession>
<dbReference type="InterPro" id="IPR036047">
    <property type="entry name" value="F-box-like_dom_sf"/>
</dbReference>
<evidence type="ECO:0000313" key="3">
    <source>
        <dbReference type="EMBL" id="KAF7356233.1"/>
    </source>
</evidence>
<evidence type="ECO:0000313" key="4">
    <source>
        <dbReference type="Proteomes" id="UP000620124"/>
    </source>
</evidence>
<reference evidence="3" key="1">
    <citation type="submission" date="2020-05" db="EMBL/GenBank/DDBJ databases">
        <title>Mycena genomes resolve the evolution of fungal bioluminescence.</title>
        <authorList>
            <person name="Tsai I.J."/>
        </authorList>
    </citation>
    <scope>NUCLEOTIDE SEQUENCE</scope>
    <source>
        <strain evidence="3">CCC161011</strain>
    </source>
</reference>
<keyword evidence="4" id="KW-1185">Reference proteome</keyword>
<dbReference type="EMBL" id="JACAZI010000007">
    <property type="protein sequence ID" value="KAF7356233.1"/>
    <property type="molecule type" value="Genomic_DNA"/>
</dbReference>
<dbReference type="InterPro" id="IPR001810">
    <property type="entry name" value="F-box_dom"/>
</dbReference>
<dbReference type="OrthoDB" id="3365698at2759"/>
<feature type="domain" description="F-box" evidence="2">
    <location>
        <begin position="101"/>
        <end position="151"/>
    </location>
</feature>
<evidence type="ECO:0000256" key="1">
    <source>
        <dbReference type="SAM" id="Coils"/>
    </source>
</evidence>
<dbReference type="AlphaFoldDB" id="A0A8H7D2E2"/>
<organism evidence="3 4">
    <name type="scientific">Mycena venus</name>
    <dbReference type="NCBI Taxonomy" id="2733690"/>
    <lineage>
        <taxon>Eukaryota</taxon>
        <taxon>Fungi</taxon>
        <taxon>Dikarya</taxon>
        <taxon>Basidiomycota</taxon>
        <taxon>Agaricomycotina</taxon>
        <taxon>Agaricomycetes</taxon>
        <taxon>Agaricomycetidae</taxon>
        <taxon>Agaricales</taxon>
        <taxon>Marasmiineae</taxon>
        <taxon>Mycenaceae</taxon>
        <taxon>Mycena</taxon>
    </lineage>
</organism>
<keyword evidence="1" id="KW-0175">Coiled coil</keyword>
<dbReference type="Gene3D" id="1.20.1280.50">
    <property type="match status" value="1"/>
</dbReference>
<name>A0A8H7D2E2_9AGAR</name>
<proteinExistence type="predicted"/>
<sequence>MAAAESIYSCPQCMTLLDPSNSSLPSLNPTLVPRDILETNDPPLESQIPFLRDFVSNGRARLSALNAKIASLQSAMDRLRKERDAIAVDIRKHEGGLSPLRRMPPEILTHIFAFNLLSRYFNERALWTVSAVCARWRTIVLSQPGFWTTIDYNHSEKFNDTLNFRLQTQLRRSSQMPLNIKFCTSDDDAPTFEEMCMLQTVCGHAARWKTVSIEGRKELFNGLQSFVRDQFASLVELSIEVMYNDDDVPLLDVFHDAPRLQRVAFNTELWSWPVMLALPGSQLLEYSGSSTWGGHLHALRNATSLVECTLEIHGHDPHTIPSTPILLPSLLRLSLSESQFLECLETPALLELYCGDASAVLPFLGRQNCKLQKLVLWNPANGADLTQIVDAAPTIENLALAFPLPATFAHHFRSRPNLAPSLRCLSTGLARDPPTIEDDFMQGIESRWQRGPIQSVKVYGIGCSPSFVERLELLQADGLEFTPYTEALPLIYDVVPSQMMLNSVDYPNY</sequence>
<feature type="coiled-coil region" evidence="1">
    <location>
        <begin position="62"/>
        <end position="89"/>
    </location>
</feature>
<evidence type="ECO:0000259" key="2">
    <source>
        <dbReference type="Pfam" id="PF12937"/>
    </source>
</evidence>
<gene>
    <name evidence="3" type="ORF">MVEN_00954700</name>
</gene>
<protein>
    <submittedName>
        <fullName evidence="3">F-box domain-containing protein</fullName>
    </submittedName>
</protein>
<dbReference type="Proteomes" id="UP000620124">
    <property type="component" value="Unassembled WGS sequence"/>
</dbReference>
<comment type="caution">
    <text evidence="3">The sequence shown here is derived from an EMBL/GenBank/DDBJ whole genome shotgun (WGS) entry which is preliminary data.</text>
</comment>
<dbReference type="Pfam" id="PF12937">
    <property type="entry name" value="F-box-like"/>
    <property type="match status" value="1"/>
</dbReference>